<keyword evidence="2" id="KW-1185">Reference proteome</keyword>
<reference evidence="2" key="1">
    <citation type="submission" date="2017-01" db="EMBL/GenBank/DDBJ databases">
        <authorList>
            <person name="Wang Y."/>
            <person name="White M."/>
            <person name="Kvist S."/>
            <person name="Moncalvo J.-M."/>
        </authorList>
    </citation>
    <scope>NUCLEOTIDE SEQUENCE [LARGE SCALE GENOMIC DNA]</scope>
    <source>
        <strain evidence="2">ID-206-W2</strain>
    </source>
</reference>
<protein>
    <submittedName>
        <fullName evidence="1">Uncharacterized protein</fullName>
    </submittedName>
</protein>
<comment type="caution">
    <text evidence="1">The sequence shown here is derived from an EMBL/GenBank/DDBJ whole genome shotgun (WGS) entry which is preliminary data.</text>
</comment>
<evidence type="ECO:0000313" key="1">
    <source>
        <dbReference type="EMBL" id="OMJ28035.1"/>
    </source>
</evidence>
<proteinExistence type="predicted"/>
<sequence length="165" mass="19234">MDETICFYTGDKRSKLQLQTKEKSDEDSDNEDESVYLMYSGIENEIHERIIPEPYKCLLAAASIGEELSEDERRKTSALVTKYERCFVISYDEQVGIENSEFKIEVIKDAKPCYSVFRRYSISDKKIIKKEIEAMCHEWNFLEVLECSGIIIIIRSNVLECILSF</sequence>
<dbReference type="EMBL" id="LSSM01000731">
    <property type="protein sequence ID" value="OMJ28035.1"/>
    <property type="molecule type" value="Genomic_DNA"/>
</dbReference>
<evidence type="ECO:0000313" key="2">
    <source>
        <dbReference type="Proteomes" id="UP000187429"/>
    </source>
</evidence>
<gene>
    <name evidence="1" type="ORF">AYI69_g2490</name>
</gene>
<name>A0A1R1YMI5_9FUNG</name>
<organism evidence="1 2">
    <name type="scientific">Smittium culicis</name>
    <dbReference type="NCBI Taxonomy" id="133412"/>
    <lineage>
        <taxon>Eukaryota</taxon>
        <taxon>Fungi</taxon>
        <taxon>Fungi incertae sedis</taxon>
        <taxon>Zoopagomycota</taxon>
        <taxon>Kickxellomycotina</taxon>
        <taxon>Harpellomycetes</taxon>
        <taxon>Harpellales</taxon>
        <taxon>Legeriomycetaceae</taxon>
        <taxon>Smittium</taxon>
    </lineage>
</organism>
<dbReference type="AlphaFoldDB" id="A0A1R1YMI5"/>
<dbReference type="Proteomes" id="UP000187429">
    <property type="component" value="Unassembled WGS sequence"/>
</dbReference>
<accession>A0A1R1YMI5</accession>